<reference evidence="3 4" key="1">
    <citation type="submission" date="2024-04" db="EMBL/GenBank/DDBJ databases">
        <title>Novel species of the genus Ideonella isolated from streams.</title>
        <authorList>
            <person name="Lu H."/>
        </authorList>
    </citation>
    <scope>NUCLEOTIDE SEQUENCE [LARGE SCALE GENOMIC DNA]</scope>
    <source>
        <strain evidence="3 4">LYT19W</strain>
    </source>
</reference>
<dbReference type="PROSITE" id="PS51819">
    <property type="entry name" value="VOC"/>
    <property type="match status" value="1"/>
</dbReference>
<dbReference type="Gene3D" id="3.10.450.50">
    <property type="match status" value="1"/>
</dbReference>
<dbReference type="Pfam" id="PF00903">
    <property type="entry name" value="Glyoxalase"/>
    <property type="match status" value="1"/>
</dbReference>
<dbReference type="Gene3D" id="3.10.180.10">
    <property type="entry name" value="2,3-Dihydroxybiphenyl 1,2-Dioxygenase, domain 1"/>
    <property type="match status" value="1"/>
</dbReference>
<keyword evidence="4" id="KW-1185">Reference proteome</keyword>
<feature type="domain" description="VOC" evidence="2">
    <location>
        <begin position="6"/>
        <end position="132"/>
    </location>
</feature>
<dbReference type="InterPro" id="IPR037401">
    <property type="entry name" value="SnoaL-like"/>
</dbReference>
<evidence type="ECO:0000313" key="4">
    <source>
        <dbReference type="Proteomes" id="UP001379945"/>
    </source>
</evidence>
<evidence type="ECO:0000259" key="2">
    <source>
        <dbReference type="PROSITE" id="PS51819"/>
    </source>
</evidence>
<protein>
    <submittedName>
        <fullName evidence="3">Nuclear transport factor 2 family protein</fullName>
    </submittedName>
</protein>
<organism evidence="3 4">
    <name type="scientific">Ideonella margarita</name>
    <dbReference type="NCBI Taxonomy" id="2984191"/>
    <lineage>
        <taxon>Bacteria</taxon>
        <taxon>Pseudomonadati</taxon>
        <taxon>Pseudomonadota</taxon>
        <taxon>Betaproteobacteria</taxon>
        <taxon>Burkholderiales</taxon>
        <taxon>Sphaerotilaceae</taxon>
        <taxon>Ideonella</taxon>
    </lineage>
</organism>
<dbReference type="InterPro" id="IPR051332">
    <property type="entry name" value="Fosfomycin_Res_Enzymes"/>
</dbReference>
<comment type="caution">
    <text evidence="3">The sequence shown here is derived from an EMBL/GenBank/DDBJ whole genome shotgun (WGS) entry which is preliminary data.</text>
</comment>
<dbReference type="SUPFAM" id="SSF54427">
    <property type="entry name" value="NTF2-like"/>
    <property type="match status" value="1"/>
</dbReference>
<dbReference type="Proteomes" id="UP001379945">
    <property type="component" value="Unassembled WGS sequence"/>
</dbReference>
<keyword evidence="1" id="KW-0479">Metal-binding</keyword>
<accession>A0ABU9C156</accession>
<sequence>MIQLQGIDHIYLSVSELSRSEAFYDLLLGEVLGHRKNRFALNGEPHVHYFNAHFGLVLRPARVQQAHQPYAPGLHHLCLRVDHASEVRAVAQALQQRGVACTPATRMPDYAPDYVATYLDDPDGIRLEVTNLRGERRERHDTWLAEGPDSPVAVVQRQLDAYNARDLPAWLVTYAPDASQYAFPATLLAQGHAQISERMAPRFADPLLHARLLSRTVRGDLVIDDESVARPFDDGPGWVALQAIYQVQGGLIRNAVFNFGARLPAERGDSLTA</sequence>
<dbReference type="Pfam" id="PF12680">
    <property type="entry name" value="SnoaL_2"/>
    <property type="match status" value="1"/>
</dbReference>
<evidence type="ECO:0000313" key="3">
    <source>
        <dbReference type="EMBL" id="MEK8045513.1"/>
    </source>
</evidence>
<dbReference type="PANTHER" id="PTHR36113">
    <property type="entry name" value="LYASE, PUTATIVE-RELATED-RELATED"/>
    <property type="match status" value="1"/>
</dbReference>
<dbReference type="InterPro" id="IPR029068">
    <property type="entry name" value="Glyas_Bleomycin-R_OHBP_Dase"/>
</dbReference>
<proteinExistence type="predicted"/>
<dbReference type="SUPFAM" id="SSF54593">
    <property type="entry name" value="Glyoxalase/Bleomycin resistance protein/Dihydroxybiphenyl dioxygenase"/>
    <property type="match status" value="1"/>
</dbReference>
<dbReference type="PANTHER" id="PTHR36113:SF6">
    <property type="entry name" value="FOSFOMYCIN RESISTANCE PROTEIN FOSX"/>
    <property type="match status" value="1"/>
</dbReference>
<dbReference type="InterPro" id="IPR004360">
    <property type="entry name" value="Glyas_Fos-R_dOase_dom"/>
</dbReference>
<dbReference type="EMBL" id="JBBUTI010000002">
    <property type="protein sequence ID" value="MEK8045513.1"/>
    <property type="molecule type" value="Genomic_DNA"/>
</dbReference>
<dbReference type="RefSeq" id="WP_341397714.1">
    <property type="nucleotide sequence ID" value="NZ_JBBUTI010000002.1"/>
</dbReference>
<dbReference type="InterPro" id="IPR032710">
    <property type="entry name" value="NTF2-like_dom_sf"/>
</dbReference>
<gene>
    <name evidence="3" type="ORF">AACH00_04025</name>
</gene>
<dbReference type="InterPro" id="IPR037523">
    <property type="entry name" value="VOC_core"/>
</dbReference>
<evidence type="ECO:0000256" key="1">
    <source>
        <dbReference type="ARBA" id="ARBA00022723"/>
    </source>
</evidence>
<name>A0ABU9C156_9BURK</name>